<feature type="transmembrane region" description="Helical" evidence="7">
    <location>
        <begin position="198"/>
        <end position="222"/>
    </location>
</feature>
<keyword evidence="10" id="KW-1185">Reference proteome</keyword>
<feature type="transmembrane region" description="Helical" evidence="7">
    <location>
        <begin position="234"/>
        <end position="254"/>
    </location>
</feature>
<dbReference type="PANTHER" id="PTHR30151:SF41">
    <property type="entry name" value="ABC TRANSPORTER PERMEASE PROTEIN"/>
    <property type="match status" value="1"/>
</dbReference>
<accession>A0A934W5G3</accession>
<dbReference type="GO" id="GO:0005886">
    <property type="term" value="C:plasma membrane"/>
    <property type="evidence" value="ECO:0007669"/>
    <property type="project" value="UniProtKB-SubCell"/>
</dbReference>
<keyword evidence="2 7" id="KW-0813">Transport</keyword>
<proteinExistence type="inferred from homology"/>
<dbReference type="PROSITE" id="PS50928">
    <property type="entry name" value="ABC_TM1"/>
    <property type="match status" value="1"/>
</dbReference>
<keyword evidence="6 7" id="KW-0472">Membrane</keyword>
<evidence type="ECO:0000256" key="1">
    <source>
        <dbReference type="ARBA" id="ARBA00004651"/>
    </source>
</evidence>
<feature type="domain" description="ABC transmembrane type-1" evidence="8">
    <location>
        <begin position="67"/>
        <end position="251"/>
    </location>
</feature>
<evidence type="ECO:0000256" key="2">
    <source>
        <dbReference type="ARBA" id="ARBA00022448"/>
    </source>
</evidence>
<keyword evidence="5 7" id="KW-1133">Transmembrane helix</keyword>
<evidence type="ECO:0000256" key="3">
    <source>
        <dbReference type="ARBA" id="ARBA00022475"/>
    </source>
</evidence>
<dbReference type="AlphaFoldDB" id="A0A934W5G3"/>
<dbReference type="PANTHER" id="PTHR30151">
    <property type="entry name" value="ALKANE SULFONATE ABC TRANSPORTER-RELATED, MEMBRANE SUBUNIT"/>
    <property type="match status" value="1"/>
</dbReference>
<evidence type="ECO:0000256" key="7">
    <source>
        <dbReference type="RuleBase" id="RU363032"/>
    </source>
</evidence>
<evidence type="ECO:0000256" key="5">
    <source>
        <dbReference type="ARBA" id="ARBA00022989"/>
    </source>
</evidence>
<reference evidence="9" key="1">
    <citation type="submission" date="2021-01" db="EMBL/GenBank/DDBJ databases">
        <title>Genome sequence of strain Noviherbaspirillum sp. DKR-6.</title>
        <authorList>
            <person name="Chaudhary D.K."/>
        </authorList>
    </citation>
    <scope>NUCLEOTIDE SEQUENCE</scope>
    <source>
        <strain evidence="9">DKR-6</strain>
    </source>
</reference>
<comment type="subcellular location">
    <subcellularLocation>
        <location evidence="1 7">Cell membrane</location>
        <topology evidence="1 7">Multi-pass membrane protein</topology>
    </subcellularLocation>
</comment>
<dbReference type="SUPFAM" id="SSF161098">
    <property type="entry name" value="MetI-like"/>
    <property type="match status" value="1"/>
</dbReference>
<name>A0A934W5G3_9BURK</name>
<dbReference type="InterPro" id="IPR035906">
    <property type="entry name" value="MetI-like_sf"/>
</dbReference>
<evidence type="ECO:0000256" key="6">
    <source>
        <dbReference type="ARBA" id="ARBA00023136"/>
    </source>
</evidence>
<dbReference type="InterPro" id="IPR000515">
    <property type="entry name" value="MetI-like"/>
</dbReference>
<dbReference type="EMBL" id="JAEPBG010000003">
    <property type="protein sequence ID" value="MBK4734922.1"/>
    <property type="molecule type" value="Genomic_DNA"/>
</dbReference>
<evidence type="ECO:0000313" key="10">
    <source>
        <dbReference type="Proteomes" id="UP000622890"/>
    </source>
</evidence>
<evidence type="ECO:0000256" key="4">
    <source>
        <dbReference type="ARBA" id="ARBA00022692"/>
    </source>
</evidence>
<organism evidence="9 10">
    <name type="scientific">Noviherbaspirillum pedocola</name>
    <dbReference type="NCBI Taxonomy" id="2801341"/>
    <lineage>
        <taxon>Bacteria</taxon>
        <taxon>Pseudomonadati</taxon>
        <taxon>Pseudomonadota</taxon>
        <taxon>Betaproteobacteria</taxon>
        <taxon>Burkholderiales</taxon>
        <taxon>Oxalobacteraceae</taxon>
        <taxon>Noviherbaspirillum</taxon>
    </lineage>
</organism>
<feature type="transmembrane region" description="Helical" evidence="7">
    <location>
        <begin position="130"/>
        <end position="152"/>
    </location>
</feature>
<dbReference type="GO" id="GO:0055085">
    <property type="term" value="P:transmembrane transport"/>
    <property type="evidence" value="ECO:0007669"/>
    <property type="project" value="InterPro"/>
</dbReference>
<feature type="transmembrane region" description="Helical" evidence="7">
    <location>
        <begin position="105"/>
        <end position="124"/>
    </location>
</feature>
<dbReference type="Gene3D" id="1.10.3720.10">
    <property type="entry name" value="MetI-like"/>
    <property type="match status" value="1"/>
</dbReference>
<feature type="transmembrane region" description="Helical" evidence="7">
    <location>
        <begin position="20"/>
        <end position="43"/>
    </location>
</feature>
<dbReference type="Proteomes" id="UP000622890">
    <property type="component" value="Unassembled WGS sequence"/>
</dbReference>
<dbReference type="RefSeq" id="WP_200591691.1">
    <property type="nucleotide sequence ID" value="NZ_JAEPBG010000003.1"/>
</dbReference>
<feature type="transmembrane region" description="Helical" evidence="7">
    <location>
        <begin position="63"/>
        <end position="93"/>
    </location>
</feature>
<keyword evidence="4 7" id="KW-0812">Transmembrane</keyword>
<dbReference type="Pfam" id="PF00528">
    <property type="entry name" value="BPD_transp_1"/>
    <property type="match status" value="1"/>
</dbReference>
<sequence length="269" mass="29010">MSPASRPPLLADPRMRRMAAPLAVGALMLLVWQMLCTLLQVPVYLVPSPSAIGHTLFADWSLLFHALLVTLRITFFAFSLAVGLGVLTAFLFVQSRVLEAALFPYAILLQVTPIVAIAPLIIIWVKTPAIALTLCATMMAVFPIISNTVLGLRSVNPGLLNLFRLNRASRWQTLVRLRIPSALPSIFGGLRISSGLALIGAVVAEFVAGTGGTSTGLAYQLLQAGFELNIPRMFAALFLITVTGVLLFGLMGLLSRACLSRWHESEMEA</sequence>
<keyword evidence="3" id="KW-1003">Cell membrane</keyword>
<comment type="caution">
    <text evidence="9">The sequence shown here is derived from an EMBL/GenBank/DDBJ whole genome shotgun (WGS) entry which is preliminary data.</text>
</comment>
<evidence type="ECO:0000259" key="8">
    <source>
        <dbReference type="PROSITE" id="PS50928"/>
    </source>
</evidence>
<dbReference type="CDD" id="cd06261">
    <property type="entry name" value="TM_PBP2"/>
    <property type="match status" value="1"/>
</dbReference>
<comment type="similarity">
    <text evidence="7">Belongs to the binding-protein-dependent transport system permease family.</text>
</comment>
<evidence type="ECO:0000313" key="9">
    <source>
        <dbReference type="EMBL" id="MBK4734922.1"/>
    </source>
</evidence>
<protein>
    <submittedName>
        <fullName evidence="9">ABC transporter permease</fullName>
    </submittedName>
</protein>
<gene>
    <name evidence="9" type="ORF">JJB74_09920</name>
</gene>